<gene>
    <name evidence="1" type="ORF">QFC22_002083</name>
</gene>
<name>A0ACC2XDW9_9TREE</name>
<accession>A0ACC2XDW9</accession>
<dbReference type="Proteomes" id="UP001243375">
    <property type="component" value="Unassembled WGS sequence"/>
</dbReference>
<evidence type="ECO:0000313" key="1">
    <source>
        <dbReference type="EMBL" id="KAJ9121467.1"/>
    </source>
</evidence>
<organism evidence="1 2">
    <name type="scientific">Naganishia vaughanmartiniae</name>
    <dbReference type="NCBI Taxonomy" id="1424756"/>
    <lineage>
        <taxon>Eukaryota</taxon>
        <taxon>Fungi</taxon>
        <taxon>Dikarya</taxon>
        <taxon>Basidiomycota</taxon>
        <taxon>Agaricomycotina</taxon>
        <taxon>Tremellomycetes</taxon>
        <taxon>Filobasidiales</taxon>
        <taxon>Filobasidiaceae</taxon>
        <taxon>Naganishia</taxon>
    </lineage>
</organism>
<reference evidence="1" key="1">
    <citation type="submission" date="2023-04" db="EMBL/GenBank/DDBJ databases">
        <title>Draft Genome sequencing of Naganishia species isolated from polar environments using Oxford Nanopore Technology.</title>
        <authorList>
            <person name="Leo P."/>
            <person name="Venkateswaran K."/>
        </authorList>
    </citation>
    <scope>NUCLEOTIDE SEQUENCE</scope>
    <source>
        <strain evidence="1">MNA-CCFEE 5425</strain>
    </source>
</reference>
<dbReference type="EMBL" id="JASBWU010000005">
    <property type="protein sequence ID" value="KAJ9121467.1"/>
    <property type="molecule type" value="Genomic_DNA"/>
</dbReference>
<proteinExistence type="predicted"/>
<comment type="caution">
    <text evidence="1">The sequence shown here is derived from an EMBL/GenBank/DDBJ whole genome shotgun (WGS) entry which is preliminary data.</text>
</comment>
<sequence length="344" mass="37987">MLSSTTLLAILSALALTSVQSAPADKDSLDSLANKAGKRYLGTAIQSYQLVNNPQYVQILESQFDAITPENEMKWEVVEPTEGNFDFSGTDKIVTEAKKTGSIIRGHNICWDSQQVLKNHIDAVIGRYKDDLAYFDIVNEPLNENGTYKANVWYNVLGESYIETALRYAHEVAPKMKLCINDYNIETVNAKSKAMAKLSAKLLAKKAPLHCMGFESHFIGGETPRDIPASMRQFSDLGLEVPMTELDVRIPVIANDQPANATVAKAQVDDYYTSISACLGNEMCPGVSIWQFADPTSWIPGVFPGYGAALLYDAEYKPKSTYYVVQQALRDGKKTATHFKGCKV</sequence>
<keyword evidence="2" id="KW-1185">Reference proteome</keyword>
<evidence type="ECO:0000313" key="2">
    <source>
        <dbReference type="Proteomes" id="UP001243375"/>
    </source>
</evidence>
<protein>
    <submittedName>
        <fullName evidence="1">Endo-1,4-beta-xylanase</fullName>
    </submittedName>
</protein>